<dbReference type="InterPro" id="IPR029058">
    <property type="entry name" value="AB_hydrolase_fold"/>
</dbReference>
<keyword evidence="2" id="KW-1185">Reference proteome</keyword>
<dbReference type="STRING" id="1079859.SAMN04515674_102122"/>
<accession>A0A1I5NUD4</accession>
<dbReference type="OrthoDB" id="659408at2"/>
<proteinExistence type="predicted"/>
<dbReference type="EMBL" id="FOXH01000002">
    <property type="protein sequence ID" value="SFP25395.1"/>
    <property type="molecule type" value="Genomic_DNA"/>
</dbReference>
<name>A0A1I5NUD4_9BACT</name>
<dbReference type="Gene3D" id="3.40.50.1820">
    <property type="entry name" value="alpha/beta hydrolase"/>
    <property type="match status" value="1"/>
</dbReference>
<evidence type="ECO:0008006" key="3">
    <source>
        <dbReference type="Google" id="ProtNLM"/>
    </source>
</evidence>
<gene>
    <name evidence="1" type="ORF">SAMN04515674_102122</name>
</gene>
<organism evidence="1 2">
    <name type="scientific">Pseudarcicella hirudinis</name>
    <dbReference type="NCBI Taxonomy" id="1079859"/>
    <lineage>
        <taxon>Bacteria</taxon>
        <taxon>Pseudomonadati</taxon>
        <taxon>Bacteroidota</taxon>
        <taxon>Cytophagia</taxon>
        <taxon>Cytophagales</taxon>
        <taxon>Flectobacillaceae</taxon>
        <taxon>Pseudarcicella</taxon>
    </lineage>
</organism>
<dbReference type="AlphaFoldDB" id="A0A1I5NUD4"/>
<reference evidence="1 2" key="1">
    <citation type="submission" date="2016-10" db="EMBL/GenBank/DDBJ databases">
        <authorList>
            <person name="de Groot N.N."/>
        </authorList>
    </citation>
    <scope>NUCLEOTIDE SEQUENCE [LARGE SCALE GENOMIC DNA]</scope>
    <source>
        <strain evidence="2">E92,LMG 26720,CCM 7988</strain>
    </source>
</reference>
<evidence type="ECO:0000313" key="2">
    <source>
        <dbReference type="Proteomes" id="UP000199306"/>
    </source>
</evidence>
<dbReference type="Proteomes" id="UP000199306">
    <property type="component" value="Unassembled WGS sequence"/>
</dbReference>
<protein>
    <recommendedName>
        <fullName evidence="3">Alpha/beta hydrolase</fullName>
    </recommendedName>
</protein>
<dbReference type="RefSeq" id="WP_092012401.1">
    <property type="nucleotide sequence ID" value="NZ_FOXH01000002.1"/>
</dbReference>
<sequence>MKHLYIFSGLGADRRVFKYLDLSGYEITFIDWISPEKNEPIEYYAKRLTAQIKDSNPILTGLSFGEIMAIKVAKLINIEKIKRNTILLQDCRNNQPKEHLSKP</sequence>
<evidence type="ECO:0000313" key="1">
    <source>
        <dbReference type="EMBL" id="SFP25395.1"/>
    </source>
</evidence>